<evidence type="ECO:0000259" key="5">
    <source>
        <dbReference type="Pfam" id="PF00389"/>
    </source>
</evidence>
<evidence type="ECO:0000256" key="1">
    <source>
        <dbReference type="ARBA" id="ARBA00005854"/>
    </source>
</evidence>
<evidence type="ECO:0000256" key="2">
    <source>
        <dbReference type="ARBA" id="ARBA00023002"/>
    </source>
</evidence>
<comment type="caution">
    <text evidence="7">The sequence shown here is derived from an EMBL/GenBank/DDBJ whole genome shotgun (WGS) entry which is preliminary data.</text>
</comment>
<accession>A0ABP3VI42</accession>
<evidence type="ECO:0000259" key="6">
    <source>
        <dbReference type="Pfam" id="PF02826"/>
    </source>
</evidence>
<evidence type="ECO:0000256" key="4">
    <source>
        <dbReference type="RuleBase" id="RU003719"/>
    </source>
</evidence>
<reference evidence="8" key="1">
    <citation type="journal article" date="2019" name="Int. J. Syst. Evol. Microbiol.">
        <title>The Global Catalogue of Microorganisms (GCM) 10K type strain sequencing project: providing services to taxonomists for standard genome sequencing and annotation.</title>
        <authorList>
            <consortium name="The Broad Institute Genomics Platform"/>
            <consortium name="The Broad Institute Genome Sequencing Center for Infectious Disease"/>
            <person name="Wu L."/>
            <person name="Ma J."/>
        </authorList>
    </citation>
    <scope>NUCLEOTIDE SEQUENCE [LARGE SCALE GENOMIC DNA]</scope>
    <source>
        <strain evidence="8">JCM 15503</strain>
    </source>
</reference>
<dbReference type="InterPro" id="IPR036291">
    <property type="entry name" value="NAD(P)-bd_dom_sf"/>
</dbReference>
<gene>
    <name evidence="7" type="ORF">GCM10009107_42000</name>
</gene>
<sequence>MSAEKPVFLVTGADLAAEALALLGAYEVVYAGKAPTEDDIVALCQQHDPVAIIVRYGKVGAAAMAAAPSLKVVSKHGSGTDTIDKATAAARGIQVVAAAGANAAAVAEHAMALLLACAKSVVALDQRMHAGHWDKATHKSVELEGRTVGLIGLGAIGLRFARMADAMGMRVLGFDPYAKDLPTYVVRAELETIWRESDAISLHCPLTADNAKLLNAQTLAACRKGVIVVNTARGGLIDEAALLQAIRSGQVASAGLDSFAIEPMTAPHPFHGEARITLSPHIGGVTDDAYVKMGVGAAQNALAVLHG</sequence>
<dbReference type="PROSITE" id="PS00671">
    <property type="entry name" value="D_2_HYDROXYACID_DH_3"/>
    <property type="match status" value="1"/>
</dbReference>
<dbReference type="SUPFAM" id="SSF52283">
    <property type="entry name" value="Formate/glycerate dehydrogenase catalytic domain-like"/>
    <property type="match status" value="1"/>
</dbReference>
<feature type="domain" description="D-isomer specific 2-hydroxyacid dehydrogenase catalytic" evidence="5">
    <location>
        <begin position="14"/>
        <end position="307"/>
    </location>
</feature>
<evidence type="ECO:0000313" key="8">
    <source>
        <dbReference type="Proteomes" id="UP001500279"/>
    </source>
</evidence>
<dbReference type="InterPro" id="IPR006140">
    <property type="entry name" value="D-isomer_DH_NAD-bd"/>
</dbReference>
<evidence type="ECO:0000256" key="3">
    <source>
        <dbReference type="ARBA" id="ARBA00023027"/>
    </source>
</evidence>
<dbReference type="Pfam" id="PF02826">
    <property type="entry name" value="2-Hacid_dh_C"/>
    <property type="match status" value="1"/>
</dbReference>
<dbReference type="PANTHER" id="PTHR42789">
    <property type="entry name" value="D-ISOMER SPECIFIC 2-HYDROXYACID DEHYDROGENASE FAMILY PROTEIN (AFU_ORTHOLOGUE AFUA_6G10090)"/>
    <property type="match status" value="1"/>
</dbReference>
<dbReference type="RefSeq" id="WP_141286838.1">
    <property type="nucleotide sequence ID" value="NZ_BAAAEW010000026.1"/>
</dbReference>
<dbReference type="EMBL" id="BAAAEW010000026">
    <property type="protein sequence ID" value="GAA0759994.1"/>
    <property type="molecule type" value="Genomic_DNA"/>
</dbReference>
<dbReference type="Pfam" id="PF00389">
    <property type="entry name" value="2-Hacid_dh"/>
    <property type="match status" value="1"/>
</dbReference>
<dbReference type="InterPro" id="IPR029753">
    <property type="entry name" value="D-isomer_DH_CS"/>
</dbReference>
<dbReference type="Proteomes" id="UP001500279">
    <property type="component" value="Unassembled WGS sequence"/>
</dbReference>
<comment type="similarity">
    <text evidence="1 4">Belongs to the D-isomer specific 2-hydroxyacid dehydrogenase family.</text>
</comment>
<dbReference type="PROSITE" id="PS00670">
    <property type="entry name" value="D_2_HYDROXYACID_DH_2"/>
    <property type="match status" value="1"/>
</dbReference>
<feature type="domain" description="D-isomer specific 2-hydroxyacid dehydrogenase NAD-binding" evidence="6">
    <location>
        <begin position="111"/>
        <end position="283"/>
    </location>
</feature>
<organism evidence="7 8">
    <name type="scientific">Ideonella azotifigens</name>
    <dbReference type="NCBI Taxonomy" id="513160"/>
    <lineage>
        <taxon>Bacteria</taxon>
        <taxon>Pseudomonadati</taxon>
        <taxon>Pseudomonadota</taxon>
        <taxon>Betaproteobacteria</taxon>
        <taxon>Burkholderiales</taxon>
        <taxon>Sphaerotilaceae</taxon>
        <taxon>Ideonella</taxon>
    </lineage>
</organism>
<dbReference type="InterPro" id="IPR006139">
    <property type="entry name" value="D-isomer_2_OHA_DH_cat_dom"/>
</dbReference>
<proteinExistence type="inferred from homology"/>
<keyword evidence="3" id="KW-0520">NAD</keyword>
<evidence type="ECO:0000313" key="7">
    <source>
        <dbReference type="EMBL" id="GAA0759994.1"/>
    </source>
</evidence>
<protein>
    <submittedName>
        <fullName evidence="7">Hydroxyacid dehydrogenase</fullName>
    </submittedName>
</protein>
<name>A0ABP3VI42_9BURK</name>
<dbReference type="SUPFAM" id="SSF51735">
    <property type="entry name" value="NAD(P)-binding Rossmann-fold domains"/>
    <property type="match status" value="1"/>
</dbReference>
<dbReference type="Gene3D" id="3.40.50.720">
    <property type="entry name" value="NAD(P)-binding Rossmann-like Domain"/>
    <property type="match status" value="2"/>
</dbReference>
<keyword evidence="8" id="KW-1185">Reference proteome</keyword>
<keyword evidence="2 4" id="KW-0560">Oxidoreductase</keyword>
<dbReference type="InterPro" id="IPR050857">
    <property type="entry name" value="D-2-hydroxyacid_DH"/>
</dbReference>
<dbReference type="PANTHER" id="PTHR42789:SF1">
    <property type="entry name" value="D-ISOMER SPECIFIC 2-HYDROXYACID DEHYDROGENASE FAMILY PROTEIN (AFU_ORTHOLOGUE AFUA_6G10090)"/>
    <property type="match status" value="1"/>
</dbReference>